<dbReference type="SUPFAM" id="SSF52218">
    <property type="entry name" value="Flavoproteins"/>
    <property type="match status" value="1"/>
</dbReference>
<feature type="domain" description="NADPH-dependent FMN reductase-like" evidence="1">
    <location>
        <begin position="4"/>
        <end position="145"/>
    </location>
</feature>
<evidence type="ECO:0000313" key="3">
    <source>
        <dbReference type="Proteomes" id="UP001501115"/>
    </source>
</evidence>
<dbReference type="InterPro" id="IPR005025">
    <property type="entry name" value="FMN_Rdtase-like_dom"/>
</dbReference>
<dbReference type="PANTHER" id="PTHR30543:SF21">
    <property type="entry name" value="NAD(P)H-DEPENDENT FMN REDUCTASE LOT6"/>
    <property type="match status" value="1"/>
</dbReference>
<accession>A0ABP8H782</accession>
<evidence type="ECO:0000313" key="2">
    <source>
        <dbReference type="EMBL" id="GAA4335260.1"/>
    </source>
</evidence>
<dbReference type="EMBL" id="BAABET010000013">
    <property type="protein sequence ID" value="GAA4335260.1"/>
    <property type="molecule type" value="Genomic_DNA"/>
</dbReference>
<dbReference type="Gene3D" id="3.40.50.360">
    <property type="match status" value="1"/>
</dbReference>
<gene>
    <name evidence="2" type="ORF">GCM10023086_67650</name>
</gene>
<dbReference type="Proteomes" id="UP001501115">
    <property type="component" value="Unassembled WGS sequence"/>
</dbReference>
<comment type="caution">
    <text evidence="2">The sequence shown here is derived from an EMBL/GenBank/DDBJ whole genome shotgun (WGS) entry which is preliminary data.</text>
</comment>
<dbReference type="Pfam" id="PF03358">
    <property type="entry name" value="FMN_red"/>
    <property type="match status" value="1"/>
</dbReference>
<dbReference type="PANTHER" id="PTHR30543">
    <property type="entry name" value="CHROMATE REDUCTASE"/>
    <property type="match status" value="1"/>
</dbReference>
<keyword evidence="3" id="KW-1185">Reference proteome</keyword>
<protein>
    <submittedName>
        <fullName evidence="2">NAD(P)H-dependent oxidoreductase</fullName>
    </submittedName>
</protein>
<evidence type="ECO:0000259" key="1">
    <source>
        <dbReference type="Pfam" id="PF03358"/>
    </source>
</evidence>
<name>A0ABP8H782_9ACTN</name>
<dbReference type="RefSeq" id="WP_345665556.1">
    <property type="nucleotide sequence ID" value="NZ_BAABET010000013.1"/>
</dbReference>
<organism evidence="2 3">
    <name type="scientific">Streptomyces venetus</name>
    <dbReference type="NCBI Taxonomy" id="1701086"/>
    <lineage>
        <taxon>Bacteria</taxon>
        <taxon>Bacillati</taxon>
        <taxon>Actinomycetota</taxon>
        <taxon>Actinomycetes</taxon>
        <taxon>Kitasatosporales</taxon>
        <taxon>Streptomycetaceae</taxon>
        <taxon>Streptomyces</taxon>
    </lineage>
</organism>
<proteinExistence type="predicted"/>
<dbReference type="InterPro" id="IPR029039">
    <property type="entry name" value="Flavoprotein-like_sf"/>
</dbReference>
<reference evidence="3" key="1">
    <citation type="journal article" date="2019" name="Int. J. Syst. Evol. Microbiol.">
        <title>The Global Catalogue of Microorganisms (GCM) 10K type strain sequencing project: providing services to taxonomists for standard genome sequencing and annotation.</title>
        <authorList>
            <consortium name="The Broad Institute Genomics Platform"/>
            <consortium name="The Broad Institute Genome Sequencing Center for Infectious Disease"/>
            <person name="Wu L."/>
            <person name="Ma J."/>
        </authorList>
    </citation>
    <scope>NUCLEOTIDE SEQUENCE [LARGE SCALE GENOMIC DNA]</scope>
    <source>
        <strain evidence="3">JCM 31290</strain>
    </source>
</reference>
<sequence length="193" mass="21275">MTTMGIILGSTRPNRVGDQVAWWVLDRASRRTDAGFELLDLRDHPLPHLDEPLPPSLGQYQNEHTRQWAETVAAYDGFVIVTPEYNHGIPGVLKNALDYLYAEWNNKALGLVSYGGAGGARSAEQLRLVAAELQMADVRQQVLLSLLTDFENYSVFKPGDHHLHALDTMLDQVVAWTSALAPLRTTAAVGAQS</sequence>
<dbReference type="InterPro" id="IPR050712">
    <property type="entry name" value="NAD(P)H-dep_reductase"/>
</dbReference>